<dbReference type="Gene3D" id="3.10.540.10">
    <property type="entry name" value="duf1285 like domain"/>
    <property type="match status" value="1"/>
</dbReference>
<evidence type="ECO:0000259" key="1">
    <source>
        <dbReference type="Pfam" id="PF06938"/>
    </source>
</evidence>
<dbReference type="Pfam" id="PF21028">
    <property type="entry name" value="DUF1285_C"/>
    <property type="match status" value="1"/>
</dbReference>
<dbReference type="Gene3D" id="2.30.270.10">
    <property type="entry name" value="duf1285 protein"/>
    <property type="match status" value="1"/>
</dbReference>
<feature type="domain" description="DUF1285" evidence="1">
    <location>
        <begin position="42"/>
        <end position="96"/>
    </location>
</feature>
<dbReference type="InterPro" id="IPR048341">
    <property type="entry name" value="DUF1285_N"/>
</dbReference>
<dbReference type="EMBL" id="JAPIUZ010000003">
    <property type="protein sequence ID" value="MCX2563965.1"/>
    <property type="molecule type" value="Genomic_DNA"/>
</dbReference>
<dbReference type="InterPro" id="IPR023361">
    <property type="entry name" value="DUF1285_beta_roll_sf"/>
</dbReference>
<protein>
    <submittedName>
        <fullName evidence="3">DUF1285 domain-containing protein</fullName>
    </submittedName>
</protein>
<gene>
    <name evidence="3" type="ORF">OQ497_08345</name>
</gene>
<comment type="caution">
    <text evidence="3">The sequence shown here is derived from an EMBL/GenBank/DDBJ whole genome shotgun (WGS) entry which is preliminary data.</text>
</comment>
<proteinExistence type="predicted"/>
<name>A0ABT3QF96_9PROT</name>
<dbReference type="InterPro" id="IPR048342">
    <property type="entry name" value="DUF1285_C"/>
</dbReference>
<reference evidence="3 4" key="1">
    <citation type="submission" date="2022-11" db="EMBL/GenBank/DDBJ databases">
        <title>Genome sequencing of Acetobacter type strain.</title>
        <authorList>
            <person name="Heo J."/>
            <person name="Lee D."/>
            <person name="Han B.-H."/>
            <person name="Hong S.-B."/>
            <person name="Kwon S.-W."/>
        </authorList>
    </citation>
    <scope>NUCLEOTIDE SEQUENCE [LARGE SCALE GENOMIC DNA]</scope>
    <source>
        <strain evidence="3 4">KACC 21253</strain>
    </source>
</reference>
<dbReference type="Proteomes" id="UP001301152">
    <property type="component" value="Unassembled WGS sequence"/>
</dbReference>
<sequence length="211" mass="23657">MKQLLQDYLSVRDEEDLHLNTTHSCSDTTSDRSASGSQVRKLPFLIKRNGEWLYKGEPLNRKAMVCLFGSVLTRDSEGAYLLRTPVETGYIDVEDAPFQAVKLEWSGCGRMQKLCFCTNTDEPVVADREHPIRTRWQISSDFCAEGACPPYLTVRAGDGLFPVEARLSRSVWYELAALAEPGQCHGIPCMGVWSCDSFFPLSLMPPEEPEA</sequence>
<evidence type="ECO:0000259" key="2">
    <source>
        <dbReference type="Pfam" id="PF21028"/>
    </source>
</evidence>
<keyword evidence="4" id="KW-1185">Reference proteome</keyword>
<accession>A0ABT3QF96</accession>
<evidence type="ECO:0000313" key="3">
    <source>
        <dbReference type="EMBL" id="MCX2563965.1"/>
    </source>
</evidence>
<organism evidence="3 4">
    <name type="scientific">Acetobacter thailandicus</name>
    <dbReference type="NCBI Taxonomy" id="1502842"/>
    <lineage>
        <taxon>Bacteria</taxon>
        <taxon>Pseudomonadati</taxon>
        <taxon>Pseudomonadota</taxon>
        <taxon>Alphaproteobacteria</taxon>
        <taxon>Acetobacterales</taxon>
        <taxon>Acetobacteraceae</taxon>
        <taxon>Acetobacter</taxon>
    </lineage>
</organism>
<feature type="domain" description="DUF1285" evidence="2">
    <location>
        <begin position="97"/>
        <end position="201"/>
    </location>
</feature>
<evidence type="ECO:0000313" key="4">
    <source>
        <dbReference type="Proteomes" id="UP001301152"/>
    </source>
</evidence>
<dbReference type="Pfam" id="PF06938">
    <property type="entry name" value="DUF1285_N"/>
    <property type="match status" value="1"/>
</dbReference>